<reference evidence="2" key="1">
    <citation type="submission" date="2018-01" db="EMBL/GenBank/DDBJ databases">
        <title>Genomic characterization of Leptospira inadai serogroup Lyme isolated from captured rat in Brazil and comparative analysis with human reference strain.</title>
        <authorList>
            <person name="Moreno L.Z."/>
            <person name="Loureiro A.P."/>
            <person name="Miraglia F."/>
            <person name="Kremer F.S."/>
            <person name="Eslabao M.R."/>
            <person name="Dellagostin O.A."/>
            <person name="Lilenbaum W."/>
            <person name="Moreno A.M."/>
        </authorList>
    </citation>
    <scope>NUCLEOTIDE SEQUENCE [LARGE SCALE GENOMIC DNA]</scope>
    <source>
        <strain evidence="2">M34/99</strain>
    </source>
</reference>
<feature type="signal peptide" evidence="1">
    <location>
        <begin position="1"/>
        <end position="25"/>
    </location>
</feature>
<name>A0ABX4YIN4_9LEPT</name>
<dbReference type="EMBL" id="MCRM02000009">
    <property type="protein sequence ID" value="PNV75000.1"/>
    <property type="molecule type" value="Genomic_DNA"/>
</dbReference>
<evidence type="ECO:0000313" key="2">
    <source>
        <dbReference type="EMBL" id="PNV75000.1"/>
    </source>
</evidence>
<dbReference type="Proteomes" id="UP000094669">
    <property type="component" value="Unassembled WGS sequence"/>
</dbReference>
<proteinExistence type="predicted"/>
<evidence type="ECO:0000256" key="1">
    <source>
        <dbReference type="SAM" id="SignalP"/>
    </source>
</evidence>
<evidence type="ECO:0008006" key="4">
    <source>
        <dbReference type="Google" id="ProtNLM"/>
    </source>
</evidence>
<keyword evidence="3" id="KW-1185">Reference proteome</keyword>
<feature type="chain" id="PRO_5045933320" description="Lipoprotein" evidence="1">
    <location>
        <begin position="26"/>
        <end position="78"/>
    </location>
</feature>
<evidence type="ECO:0000313" key="3">
    <source>
        <dbReference type="Proteomes" id="UP000094669"/>
    </source>
</evidence>
<keyword evidence="1" id="KW-0732">Signal</keyword>
<organism evidence="2 3">
    <name type="scientific">Leptospira inadai serovar Lyme</name>
    <dbReference type="NCBI Taxonomy" id="293084"/>
    <lineage>
        <taxon>Bacteria</taxon>
        <taxon>Pseudomonadati</taxon>
        <taxon>Spirochaetota</taxon>
        <taxon>Spirochaetia</taxon>
        <taxon>Leptospirales</taxon>
        <taxon>Leptospiraceae</taxon>
        <taxon>Leptospira</taxon>
    </lineage>
</organism>
<accession>A0ABX4YIN4</accession>
<gene>
    <name evidence="2" type="ORF">BES34_010535</name>
</gene>
<comment type="caution">
    <text evidence="2">The sequence shown here is derived from an EMBL/GenBank/DDBJ whole genome shotgun (WGS) entry which is preliminary data.</text>
</comment>
<dbReference type="RefSeq" id="WP_010414787.1">
    <property type="nucleotide sequence ID" value="NZ_MCRM02000009.1"/>
</dbReference>
<protein>
    <recommendedName>
        <fullName evidence="4">Lipoprotein</fullName>
    </recommendedName>
</protein>
<sequence length="78" mass="8760">MLLNRKKIGFLIVLLLTLFFGNVTACNNGKQNCHREVQKDVDVTRSLEIACALNPSDRNLCNIALIQATIPYQCFSPH</sequence>